<dbReference type="GO" id="GO:0016787">
    <property type="term" value="F:hydrolase activity"/>
    <property type="evidence" value="ECO:0007669"/>
    <property type="project" value="UniProtKB-KW"/>
</dbReference>
<dbReference type="Pfam" id="PF00795">
    <property type="entry name" value="CN_hydrolase"/>
    <property type="match status" value="1"/>
</dbReference>
<protein>
    <submittedName>
        <fullName evidence="3">Nitrilase-related carbon-nitrogen hydrolase</fullName>
    </submittedName>
</protein>
<dbReference type="RefSeq" id="WP_380253228.1">
    <property type="nucleotide sequence ID" value="NZ_JBHUII010000010.1"/>
</dbReference>
<dbReference type="InterPro" id="IPR050345">
    <property type="entry name" value="Aliph_Amidase/BUP"/>
</dbReference>
<dbReference type="InterPro" id="IPR003010">
    <property type="entry name" value="C-N_Hydrolase"/>
</dbReference>
<evidence type="ECO:0000259" key="2">
    <source>
        <dbReference type="PROSITE" id="PS50263"/>
    </source>
</evidence>
<dbReference type="Gene3D" id="3.60.110.10">
    <property type="entry name" value="Carbon-nitrogen hydrolase"/>
    <property type="match status" value="1"/>
</dbReference>
<organism evidence="3 4">
    <name type="scientific">Kiloniella antarctica</name>
    <dbReference type="NCBI Taxonomy" id="1550907"/>
    <lineage>
        <taxon>Bacteria</taxon>
        <taxon>Pseudomonadati</taxon>
        <taxon>Pseudomonadota</taxon>
        <taxon>Alphaproteobacteria</taxon>
        <taxon>Rhodospirillales</taxon>
        <taxon>Kiloniellaceae</taxon>
        <taxon>Kiloniella</taxon>
    </lineage>
</organism>
<keyword evidence="1 3" id="KW-0378">Hydrolase</keyword>
<keyword evidence="4" id="KW-1185">Reference proteome</keyword>
<evidence type="ECO:0000313" key="3">
    <source>
        <dbReference type="EMBL" id="MFD2207015.1"/>
    </source>
</evidence>
<feature type="domain" description="CN hydrolase" evidence="2">
    <location>
        <begin position="5"/>
        <end position="270"/>
    </location>
</feature>
<dbReference type="PANTHER" id="PTHR43674:SF2">
    <property type="entry name" value="BETA-UREIDOPROPIONASE"/>
    <property type="match status" value="1"/>
</dbReference>
<accession>A0ABW5BNJ6</accession>
<dbReference type="Proteomes" id="UP001597294">
    <property type="component" value="Unassembled WGS sequence"/>
</dbReference>
<dbReference type="PANTHER" id="PTHR43674">
    <property type="entry name" value="NITRILASE C965.09-RELATED"/>
    <property type="match status" value="1"/>
</dbReference>
<dbReference type="EMBL" id="JBHUII010000010">
    <property type="protein sequence ID" value="MFD2207015.1"/>
    <property type="molecule type" value="Genomic_DNA"/>
</dbReference>
<dbReference type="InterPro" id="IPR036526">
    <property type="entry name" value="C-N_Hydrolase_sf"/>
</dbReference>
<comment type="caution">
    <text evidence="3">The sequence shown here is derived from an EMBL/GenBank/DDBJ whole genome shotgun (WGS) entry which is preliminary data.</text>
</comment>
<name>A0ABW5BNJ6_9PROT</name>
<gene>
    <name evidence="3" type="ORF">ACFSKO_15415</name>
</gene>
<dbReference type="PROSITE" id="PS50263">
    <property type="entry name" value="CN_HYDROLASE"/>
    <property type="match status" value="1"/>
</dbReference>
<reference evidence="4" key="1">
    <citation type="journal article" date="2019" name="Int. J. Syst. Evol. Microbiol.">
        <title>The Global Catalogue of Microorganisms (GCM) 10K type strain sequencing project: providing services to taxonomists for standard genome sequencing and annotation.</title>
        <authorList>
            <consortium name="The Broad Institute Genomics Platform"/>
            <consortium name="The Broad Institute Genome Sequencing Center for Infectious Disease"/>
            <person name="Wu L."/>
            <person name="Ma J."/>
        </authorList>
    </citation>
    <scope>NUCLEOTIDE SEQUENCE [LARGE SCALE GENOMIC DNA]</scope>
    <source>
        <strain evidence="4">CGMCC 4.7192</strain>
    </source>
</reference>
<evidence type="ECO:0000313" key="4">
    <source>
        <dbReference type="Proteomes" id="UP001597294"/>
    </source>
</evidence>
<evidence type="ECO:0000256" key="1">
    <source>
        <dbReference type="ARBA" id="ARBA00022801"/>
    </source>
</evidence>
<sequence length="303" mass="32897">MPNTLTLAVAQLKAGPTSPEVGVRRHLKIIEKAQQRGVDLLVFPELSLTGYSLNDRVPDVALSHDDDLILKIANEAVGITVTFGFIEVSEGALYYNSVMTVRDGTVLNLHRKINLATYGLLEEGKHFAQGEEVNSFSLGEIAANNTVPTCRLESASWCACALICADHWNPLLLSLAAIRGANLLLAPIASATEAVGGEFSNPHGWQQNLGNSALTFGSYILMSNWVGHQDNINFWGGSCIVSPQGKVLTAVETQSIEQAEGKVDDCLITAVASYSIVKKARYLLPTLRDLDPYQFVREITRKT</sequence>
<dbReference type="SUPFAM" id="SSF56317">
    <property type="entry name" value="Carbon-nitrogen hydrolase"/>
    <property type="match status" value="1"/>
</dbReference>
<proteinExistence type="predicted"/>